<evidence type="ECO:0000313" key="14">
    <source>
        <dbReference type="Proteomes" id="UP000039324"/>
    </source>
</evidence>
<feature type="compositionally biased region" description="Acidic residues" evidence="10">
    <location>
        <begin position="56"/>
        <end position="86"/>
    </location>
</feature>
<evidence type="ECO:0000256" key="3">
    <source>
        <dbReference type="ARBA" id="ARBA00022475"/>
    </source>
</evidence>
<comment type="subcellular location">
    <subcellularLocation>
        <location evidence="1">Cell membrane</location>
        <topology evidence="1">Multi-pass membrane protein</topology>
    </subcellularLocation>
</comment>
<feature type="transmembrane region" description="Helical" evidence="11">
    <location>
        <begin position="733"/>
        <end position="751"/>
    </location>
</feature>
<evidence type="ECO:0000256" key="11">
    <source>
        <dbReference type="SAM" id="Phobius"/>
    </source>
</evidence>
<sequence>MLSMPGVVIYGDDGQMLRGTALRKALREELAKLEAGTGEERRPSSPPASGAKEPEGEPLDDELPIIVDDASDEKDDEKDDGELDEVLVDKQAEAYEDDDTQGSDEGRDRNFRYRSITQASPFKWRATAPRLAFDRNNTILIVVTMYNEEQDELSLTLRAISRNIKHMCKILKRSALWKSVAVCIVSDGRAKANPATMKFASSLGILSVSTMEQAPKNTAVHLFESVIRLVDDEAAGTLLPPLQVVFAMKEQNRGKLHSHLWFFEGFAHVMKPKFTFLLDVGTLPQDSAFLGFYRALDASTNIAGVCGRMKTRHHGIVDYLNPIVAAQHFEYEVASVLDKAFESSLGYLSVLPGAFSAYRYQALLGEPLKHYFKSIFMADSDLRPFSSNMTLAEDRLLCYELIAKTNCSYTLCYVNTAVAETDVPHDLPSLLKQRRRWLNGSFFALLYALGHFFSFWRQSNHGVVRKLAITFEFLFYVLSVVIQWLTIGIFFLVVVLTSFDLGAPLDLCIVAGAIFVVLVAIQFLMAFRNDPKRLSWAYTGVSFLLAVYFVAILVITITFSLDQIQNGNLLLIATLFVAWGIYLVAGLMHGALGSILISFVAFLGMMPTMMIAFPIFAMSNTHDVSWGTKDLDQVTGSEDVNTRAMIKRRFLGFRRNLICFWLLSNIALVILVFALGAQTVFLETCIVSILVLNGSRFIGSTLYLTNGMATSSMIVKFAVSPITPRAYLSVLKLPFTMVASAFYFAITLLMWMPASAESSCAGSILVDLSRNDQWLTHLFTSDLPDPTQSFGSEVEPEKEVEDVNLVKRIRTYFIGIRWVVPAIALVIVVPCVIGILAILAPLAFPSNCPTVCNLLPFSFETLRMWKWFMIPVLVYPILAVSWAADGILRWAHTEFCSTDMITV</sequence>
<accession>A0A0G4IMP4</accession>
<evidence type="ECO:0000313" key="15">
    <source>
        <dbReference type="Proteomes" id="UP000290189"/>
    </source>
</evidence>
<dbReference type="GO" id="GO:0006031">
    <property type="term" value="P:chitin biosynthetic process"/>
    <property type="evidence" value="ECO:0007669"/>
    <property type="project" value="TreeGrafter"/>
</dbReference>
<keyword evidence="6 11" id="KW-0812">Transmembrane</keyword>
<protein>
    <recommendedName>
        <fullName evidence="2">chitin synthase</fullName>
        <ecNumber evidence="2">2.4.1.16</ecNumber>
    </recommendedName>
</protein>
<dbReference type="InterPro" id="IPR004835">
    <property type="entry name" value="Chitin_synth"/>
</dbReference>
<dbReference type="STRING" id="37360.A0A0G4IMP4"/>
<organism evidence="12 14">
    <name type="scientific">Plasmodiophora brassicae</name>
    <name type="common">Clubroot disease agent</name>
    <dbReference type="NCBI Taxonomy" id="37360"/>
    <lineage>
        <taxon>Eukaryota</taxon>
        <taxon>Sar</taxon>
        <taxon>Rhizaria</taxon>
        <taxon>Endomyxa</taxon>
        <taxon>Phytomyxea</taxon>
        <taxon>Plasmodiophorida</taxon>
        <taxon>Plasmodiophoridae</taxon>
        <taxon>Plasmodiophora</taxon>
    </lineage>
</organism>
<feature type="transmembrane region" description="Helical" evidence="11">
    <location>
        <begin position="473"/>
        <end position="496"/>
    </location>
</feature>
<feature type="transmembrane region" description="Helical" evidence="11">
    <location>
        <begin position="657"/>
        <end position="681"/>
    </location>
</feature>
<keyword evidence="14" id="KW-1185">Reference proteome</keyword>
<keyword evidence="13" id="KW-0496">Mitochondrion</keyword>
<dbReference type="GO" id="GO:0071555">
    <property type="term" value="P:cell wall organization"/>
    <property type="evidence" value="ECO:0007669"/>
    <property type="project" value="UniProtKB-KW"/>
</dbReference>
<name>A0A0G4IMP4_PLABS</name>
<dbReference type="Pfam" id="PF01644">
    <property type="entry name" value="Chitin_synth_1"/>
    <property type="match status" value="1"/>
</dbReference>
<feature type="transmembrane region" description="Helical" evidence="11">
    <location>
        <begin position="437"/>
        <end position="453"/>
    </location>
</feature>
<evidence type="ECO:0000313" key="13">
    <source>
        <dbReference type="EMBL" id="SPQ99312.1"/>
    </source>
</evidence>
<feature type="transmembrane region" description="Helical" evidence="11">
    <location>
        <begin position="536"/>
        <end position="557"/>
    </location>
</feature>
<evidence type="ECO:0000256" key="9">
    <source>
        <dbReference type="ARBA" id="ARBA00023316"/>
    </source>
</evidence>
<dbReference type="GO" id="GO:0004100">
    <property type="term" value="F:chitin synthase activity"/>
    <property type="evidence" value="ECO:0007669"/>
    <property type="project" value="UniProtKB-EC"/>
</dbReference>
<keyword evidence="7 11" id="KW-1133">Transmembrane helix</keyword>
<dbReference type="EMBL" id="CDSF01000057">
    <property type="protein sequence ID" value="CEO96372.1"/>
    <property type="molecule type" value="Genomic_DNA"/>
</dbReference>
<dbReference type="EC" id="2.4.1.16" evidence="2"/>
<feature type="transmembrane region" description="Helical" evidence="11">
    <location>
        <begin position="595"/>
        <end position="617"/>
    </location>
</feature>
<evidence type="ECO:0000256" key="6">
    <source>
        <dbReference type="ARBA" id="ARBA00022692"/>
    </source>
</evidence>
<keyword evidence="4" id="KW-0328">Glycosyltransferase</keyword>
<dbReference type="Proteomes" id="UP000290189">
    <property type="component" value="Unassembled WGS sequence"/>
</dbReference>
<keyword evidence="3" id="KW-1003">Cell membrane</keyword>
<feature type="transmembrane region" description="Helical" evidence="11">
    <location>
        <begin position="818"/>
        <end position="844"/>
    </location>
</feature>
<feature type="transmembrane region" description="Helical" evidence="11">
    <location>
        <begin position="503"/>
        <end position="524"/>
    </location>
</feature>
<evidence type="ECO:0000256" key="2">
    <source>
        <dbReference type="ARBA" id="ARBA00012543"/>
    </source>
</evidence>
<dbReference type="GO" id="GO:0005886">
    <property type="term" value="C:plasma membrane"/>
    <property type="evidence" value="ECO:0007669"/>
    <property type="project" value="UniProtKB-SubCell"/>
</dbReference>
<dbReference type="PANTHER" id="PTHR22914">
    <property type="entry name" value="CHITIN SYNTHASE"/>
    <property type="match status" value="1"/>
</dbReference>
<dbReference type="Proteomes" id="UP000039324">
    <property type="component" value="Unassembled WGS sequence"/>
</dbReference>
<reference evidence="12 14" key="1">
    <citation type="submission" date="2015-02" db="EMBL/GenBank/DDBJ databases">
        <authorList>
            <person name="Chooi Y.-H."/>
        </authorList>
    </citation>
    <scope>NUCLEOTIDE SEQUENCE [LARGE SCALE GENOMIC DNA]</scope>
    <source>
        <strain evidence="12">E3</strain>
    </source>
</reference>
<feature type="transmembrane region" description="Helical" evidence="11">
    <location>
        <begin position="569"/>
        <end position="589"/>
    </location>
</feature>
<evidence type="ECO:0000256" key="10">
    <source>
        <dbReference type="SAM" id="MobiDB-lite"/>
    </source>
</evidence>
<reference evidence="13 15" key="2">
    <citation type="submission" date="2018-03" db="EMBL/GenBank/DDBJ databases">
        <authorList>
            <person name="Fogelqvist J."/>
        </authorList>
    </citation>
    <scope>NUCLEOTIDE SEQUENCE [LARGE SCALE GENOMIC DNA]</scope>
</reference>
<evidence type="ECO:0000256" key="8">
    <source>
        <dbReference type="ARBA" id="ARBA00023136"/>
    </source>
</evidence>
<evidence type="ECO:0000256" key="7">
    <source>
        <dbReference type="ARBA" id="ARBA00022989"/>
    </source>
</evidence>
<proteinExistence type="predicted"/>
<dbReference type="SUPFAM" id="SSF53448">
    <property type="entry name" value="Nucleotide-diphospho-sugar transferases"/>
    <property type="match status" value="1"/>
</dbReference>
<keyword evidence="8 11" id="KW-0472">Membrane</keyword>
<evidence type="ECO:0000313" key="12">
    <source>
        <dbReference type="EMBL" id="CEO96372.1"/>
    </source>
</evidence>
<feature type="compositionally biased region" description="Basic and acidic residues" evidence="10">
    <location>
        <begin position="31"/>
        <end position="43"/>
    </location>
</feature>
<keyword evidence="5" id="KW-0808">Transferase</keyword>
<evidence type="ECO:0000256" key="5">
    <source>
        <dbReference type="ARBA" id="ARBA00022679"/>
    </source>
</evidence>
<feature type="region of interest" description="Disordered" evidence="10">
    <location>
        <begin position="31"/>
        <end position="110"/>
    </location>
</feature>
<gene>
    <name evidence="12" type="ORF">PBRA_005043</name>
    <name evidence="13" type="ORF">PLBR_LOCUS6527</name>
</gene>
<geneLocation type="mitochondrion" evidence="13"/>
<dbReference type="PANTHER" id="PTHR22914:SF9">
    <property type="entry name" value="CHITIN SYNTHASE 1"/>
    <property type="match status" value="1"/>
</dbReference>
<evidence type="ECO:0000256" key="1">
    <source>
        <dbReference type="ARBA" id="ARBA00004651"/>
    </source>
</evidence>
<dbReference type="EMBL" id="OVEO01000011">
    <property type="protein sequence ID" value="SPQ99312.1"/>
    <property type="molecule type" value="Genomic_DNA"/>
</dbReference>
<dbReference type="InterPro" id="IPR029044">
    <property type="entry name" value="Nucleotide-diphossugar_trans"/>
</dbReference>
<dbReference type="AlphaFoldDB" id="A0A0G4IMP4"/>
<evidence type="ECO:0000256" key="4">
    <source>
        <dbReference type="ARBA" id="ARBA00022676"/>
    </source>
</evidence>
<keyword evidence="9" id="KW-0961">Cell wall biogenesis/degradation</keyword>
<feature type="transmembrane region" description="Helical" evidence="11">
    <location>
        <begin position="864"/>
        <end position="884"/>
    </location>
</feature>